<dbReference type="AlphaFoldDB" id="A0A0C2SKU7"/>
<dbReference type="EMBL" id="KN818255">
    <property type="protein sequence ID" value="KIL63860.1"/>
    <property type="molecule type" value="Genomic_DNA"/>
</dbReference>
<dbReference type="Proteomes" id="UP000054549">
    <property type="component" value="Unassembled WGS sequence"/>
</dbReference>
<evidence type="ECO:0000313" key="3">
    <source>
        <dbReference type="EMBL" id="KIL63860.1"/>
    </source>
</evidence>
<evidence type="ECO:0000256" key="1">
    <source>
        <dbReference type="ARBA" id="ARBA00025788"/>
    </source>
</evidence>
<dbReference type="InterPro" id="IPR037047">
    <property type="entry name" value="PITH_dom_sf"/>
</dbReference>
<dbReference type="PANTHER" id="PTHR12175">
    <property type="entry name" value="AD039 HT014 THIOREDOXIN FAMILY TRP26"/>
    <property type="match status" value="1"/>
</dbReference>
<dbReference type="PROSITE" id="PS51532">
    <property type="entry name" value="PITH"/>
    <property type="match status" value="1"/>
</dbReference>
<dbReference type="PANTHER" id="PTHR12175:SF1">
    <property type="entry name" value="PITH DOMAIN-CONTAINING PROTEIN 1"/>
    <property type="match status" value="1"/>
</dbReference>
<dbReference type="InterPro" id="IPR045099">
    <property type="entry name" value="PITH1-like"/>
</dbReference>
<organism evidence="3 4">
    <name type="scientific">Amanita muscaria (strain Koide BX008)</name>
    <dbReference type="NCBI Taxonomy" id="946122"/>
    <lineage>
        <taxon>Eukaryota</taxon>
        <taxon>Fungi</taxon>
        <taxon>Dikarya</taxon>
        <taxon>Basidiomycota</taxon>
        <taxon>Agaricomycotina</taxon>
        <taxon>Agaricomycetes</taxon>
        <taxon>Agaricomycetidae</taxon>
        <taxon>Agaricales</taxon>
        <taxon>Pluteineae</taxon>
        <taxon>Amanitaceae</taxon>
        <taxon>Amanita</taxon>
    </lineage>
</organism>
<evidence type="ECO:0000259" key="2">
    <source>
        <dbReference type="PROSITE" id="PS51532"/>
    </source>
</evidence>
<evidence type="ECO:0000313" key="4">
    <source>
        <dbReference type="Proteomes" id="UP000054549"/>
    </source>
</evidence>
<accession>A0A0C2SKU7</accession>
<dbReference type="Gene3D" id="2.60.120.470">
    <property type="entry name" value="PITH domain"/>
    <property type="match status" value="1"/>
</dbReference>
<dbReference type="InterPro" id="IPR008979">
    <property type="entry name" value="Galactose-bd-like_sf"/>
</dbReference>
<comment type="similarity">
    <text evidence="1">Belongs to the PITHD1 family.</text>
</comment>
<protein>
    <recommendedName>
        <fullName evidence="2">PITH domain-containing protein</fullName>
    </recommendedName>
</protein>
<dbReference type="InParanoid" id="A0A0C2SKU7"/>
<sequence>MANNSDTLTDFANLFGSIDKQQIYGLGLSVPESARDVFKPWDQRDDTSKFVESGVDDQLIIHVAFNESVRIKSIFFKIGRGEVAPQHLDIFANHPTIVDFSDAENIKPQLSIALQTGESDVVEYPVRVATFPSVTTLSLFFKDSEGGDTSRVYYIGFKGDIRSARTPASSGLEVPAEGSAEAQLLDRIKSRIGGTSQQTTAR</sequence>
<dbReference type="SUPFAM" id="SSF49785">
    <property type="entry name" value="Galactose-binding domain-like"/>
    <property type="match status" value="1"/>
</dbReference>
<name>A0A0C2SKU7_AMAMK</name>
<proteinExistence type="inferred from homology"/>
<dbReference type="InterPro" id="IPR010400">
    <property type="entry name" value="PITH_dom"/>
</dbReference>
<dbReference type="Pfam" id="PF06201">
    <property type="entry name" value="PITH"/>
    <property type="match status" value="1"/>
</dbReference>
<dbReference type="GO" id="GO:0005737">
    <property type="term" value="C:cytoplasm"/>
    <property type="evidence" value="ECO:0007669"/>
    <property type="project" value="UniProtKB-ARBA"/>
</dbReference>
<keyword evidence="4" id="KW-1185">Reference proteome</keyword>
<gene>
    <name evidence="3" type="ORF">M378DRAFT_79100</name>
</gene>
<dbReference type="HOGENOM" id="CLU_072377_2_1_1"/>
<feature type="domain" description="PITH" evidence="2">
    <location>
        <begin position="3"/>
        <end position="177"/>
    </location>
</feature>
<reference evidence="3 4" key="1">
    <citation type="submission" date="2014-04" db="EMBL/GenBank/DDBJ databases">
        <title>Evolutionary Origins and Diversification of the Mycorrhizal Mutualists.</title>
        <authorList>
            <consortium name="DOE Joint Genome Institute"/>
            <consortium name="Mycorrhizal Genomics Consortium"/>
            <person name="Kohler A."/>
            <person name="Kuo A."/>
            <person name="Nagy L.G."/>
            <person name="Floudas D."/>
            <person name="Copeland A."/>
            <person name="Barry K.W."/>
            <person name="Cichocki N."/>
            <person name="Veneault-Fourrey C."/>
            <person name="LaButti K."/>
            <person name="Lindquist E.A."/>
            <person name="Lipzen A."/>
            <person name="Lundell T."/>
            <person name="Morin E."/>
            <person name="Murat C."/>
            <person name="Riley R."/>
            <person name="Ohm R."/>
            <person name="Sun H."/>
            <person name="Tunlid A."/>
            <person name="Henrissat B."/>
            <person name="Grigoriev I.V."/>
            <person name="Hibbett D.S."/>
            <person name="Martin F."/>
        </authorList>
    </citation>
    <scope>NUCLEOTIDE SEQUENCE [LARGE SCALE GENOMIC DNA]</scope>
    <source>
        <strain evidence="3 4">Koide BX008</strain>
    </source>
</reference>
<dbReference type="GO" id="GO:0005634">
    <property type="term" value="C:nucleus"/>
    <property type="evidence" value="ECO:0007669"/>
    <property type="project" value="TreeGrafter"/>
</dbReference>
<dbReference type="OrthoDB" id="2635at2759"/>